<gene>
    <name evidence="1" type="ORF">ACFFV7_33495</name>
</gene>
<name>A0ABV5INL5_9ACTN</name>
<reference evidence="1 2" key="1">
    <citation type="submission" date="2024-09" db="EMBL/GenBank/DDBJ databases">
        <authorList>
            <person name="Sun Q."/>
            <person name="Mori K."/>
        </authorList>
    </citation>
    <scope>NUCLEOTIDE SEQUENCE [LARGE SCALE GENOMIC DNA]</scope>
    <source>
        <strain evidence="1 2">CCM 3426</strain>
    </source>
</reference>
<keyword evidence="2" id="KW-1185">Reference proteome</keyword>
<organism evidence="1 2">
    <name type="scientific">Nonomuraea spiralis</name>
    <dbReference type="NCBI Taxonomy" id="46182"/>
    <lineage>
        <taxon>Bacteria</taxon>
        <taxon>Bacillati</taxon>
        <taxon>Actinomycetota</taxon>
        <taxon>Actinomycetes</taxon>
        <taxon>Streptosporangiales</taxon>
        <taxon>Streptosporangiaceae</taxon>
        <taxon>Nonomuraea</taxon>
    </lineage>
</organism>
<evidence type="ECO:0000313" key="2">
    <source>
        <dbReference type="Proteomes" id="UP001589647"/>
    </source>
</evidence>
<dbReference type="InterPro" id="IPR036390">
    <property type="entry name" value="WH_DNA-bd_sf"/>
</dbReference>
<dbReference type="InterPro" id="IPR036388">
    <property type="entry name" value="WH-like_DNA-bd_sf"/>
</dbReference>
<evidence type="ECO:0000313" key="1">
    <source>
        <dbReference type="EMBL" id="MFB9206149.1"/>
    </source>
</evidence>
<sequence length="120" mass="13210">MDRPIGYWVKHLDNLLDDAMGQALAAYGTSRRDWQLLSAAARDGSAAMLAPFDGVEEAVQSLTSKGWLADGRLTDEGRAAHAAVSEHVMHFRRRITEGVSPQEYLATVDVLRRMAANAER</sequence>
<dbReference type="RefSeq" id="WP_189652924.1">
    <property type="nucleotide sequence ID" value="NZ_BMRC01000033.1"/>
</dbReference>
<proteinExistence type="predicted"/>
<comment type="caution">
    <text evidence="1">The sequence shown here is derived from an EMBL/GenBank/DDBJ whole genome shotgun (WGS) entry which is preliminary data.</text>
</comment>
<dbReference type="EMBL" id="JBHMEI010000035">
    <property type="protein sequence ID" value="MFB9206149.1"/>
    <property type="molecule type" value="Genomic_DNA"/>
</dbReference>
<accession>A0ABV5INL5</accession>
<dbReference type="SUPFAM" id="SSF46785">
    <property type="entry name" value="Winged helix' DNA-binding domain"/>
    <property type="match status" value="1"/>
</dbReference>
<protein>
    <submittedName>
        <fullName evidence="1">MarR family winged helix-turn-helix transcriptional regulator</fullName>
    </submittedName>
</protein>
<dbReference type="Gene3D" id="1.10.10.10">
    <property type="entry name" value="Winged helix-like DNA-binding domain superfamily/Winged helix DNA-binding domain"/>
    <property type="match status" value="1"/>
</dbReference>
<dbReference type="Proteomes" id="UP001589647">
    <property type="component" value="Unassembled WGS sequence"/>
</dbReference>